<dbReference type="EMBL" id="NHOC01000005">
    <property type="protein sequence ID" value="OUM20757.1"/>
    <property type="molecule type" value="Genomic_DNA"/>
</dbReference>
<dbReference type="AlphaFoldDB" id="A0A252F4Q3"/>
<dbReference type="GO" id="GO:0008408">
    <property type="term" value="F:3'-5' exonuclease activity"/>
    <property type="evidence" value="ECO:0007669"/>
    <property type="project" value="InterPro"/>
</dbReference>
<comment type="subunit">
    <text evidence="10">Forms a ring-shaped head-to-tail homodimer around DNA.</text>
</comment>
<dbReference type="GO" id="GO:0003887">
    <property type="term" value="F:DNA-directed DNA polymerase activity"/>
    <property type="evidence" value="ECO:0007669"/>
    <property type="project" value="UniProtKB-UniRule"/>
</dbReference>
<dbReference type="OrthoDB" id="8421503at2"/>
<accession>A0A252F4Q3</accession>
<evidence type="ECO:0000256" key="8">
    <source>
        <dbReference type="ARBA" id="ARBA00022932"/>
    </source>
</evidence>
<feature type="domain" description="DNA polymerase III beta sliding clamp C-terminal" evidence="13">
    <location>
        <begin position="248"/>
        <end position="367"/>
    </location>
</feature>
<evidence type="ECO:0000256" key="2">
    <source>
        <dbReference type="ARBA" id="ARBA00010752"/>
    </source>
</evidence>
<dbReference type="SMART" id="SM00480">
    <property type="entry name" value="POL3Bc"/>
    <property type="match status" value="1"/>
</dbReference>
<comment type="caution">
    <text evidence="14">The sequence shown here is derived from an EMBL/GenBank/DDBJ whole genome shotgun (WGS) entry which is preliminary data.</text>
</comment>
<dbReference type="GO" id="GO:0006271">
    <property type="term" value="P:DNA strand elongation involved in DNA replication"/>
    <property type="evidence" value="ECO:0007669"/>
    <property type="project" value="TreeGrafter"/>
</dbReference>
<sequence>MQFSCEKSILQEAITTASRAVSSKSSIALLEGLLITAEGDGHLTLCGYNMSMGIRANISAMVSKPGSAVLNARLFGDMIRKLPDDVVFVETNDNLLTTVRCGKAVFNLVASDAKEFPQLPEVETSKTPITLPQHMLKSMISQTIFAVSDNETKPVLTGCLFELEGQQLNVAAVDGYRLSVRRETLDSPAEENTKFVVPGTALREVERILTETDEIAEIYPDARHILFRIGDTVLITRLLEGEFLNYRAAIPADASAVITADVRQLITSIERVSLIVSEKLKNPVRMEFDGDLLKLSCITAIGKSYDEYQYSGEVEHLEIGFNNRYLLDALRACPSDTVRISLKGSLNPIVFTPEEGDAFTYLVLPVRLKAE</sequence>
<comment type="similarity">
    <text evidence="2 10">Belongs to the beta sliding clamp family.</text>
</comment>
<evidence type="ECO:0000313" key="14">
    <source>
        <dbReference type="EMBL" id="OUM20757.1"/>
    </source>
</evidence>
<feature type="domain" description="DNA polymerase III beta sliding clamp central" evidence="12">
    <location>
        <begin position="130"/>
        <end position="243"/>
    </location>
</feature>
<reference evidence="14 15" key="1">
    <citation type="submission" date="2017-05" db="EMBL/GenBank/DDBJ databases">
        <title>Butyricicoccus porcorum sp. nov. a butyrate-producing bacterium from the swine intestinal tract.</title>
        <authorList>
            <person name="Trachsel J."/>
            <person name="Humphrey S."/>
            <person name="Allen H.K."/>
        </authorList>
    </citation>
    <scope>NUCLEOTIDE SEQUENCE [LARGE SCALE GENOMIC DNA]</scope>
    <source>
        <strain evidence="14">BB10</strain>
    </source>
</reference>
<dbReference type="InterPro" id="IPR022635">
    <property type="entry name" value="DNA_polIII_beta_C"/>
</dbReference>
<keyword evidence="5 10" id="KW-0808">Transferase</keyword>
<feature type="domain" description="DNA polymerase III beta sliding clamp N-terminal" evidence="11">
    <location>
        <begin position="1"/>
        <end position="120"/>
    </location>
</feature>
<proteinExistence type="inferred from homology"/>
<evidence type="ECO:0000259" key="11">
    <source>
        <dbReference type="Pfam" id="PF00712"/>
    </source>
</evidence>
<dbReference type="SUPFAM" id="SSF55979">
    <property type="entry name" value="DNA clamp"/>
    <property type="match status" value="3"/>
</dbReference>
<dbReference type="InterPro" id="IPR001001">
    <property type="entry name" value="DNA_polIII_beta"/>
</dbReference>
<dbReference type="GO" id="GO:0009360">
    <property type="term" value="C:DNA polymerase III complex"/>
    <property type="evidence" value="ECO:0007669"/>
    <property type="project" value="InterPro"/>
</dbReference>
<organism evidence="14 15">
    <name type="scientific">Butyricicoccus porcorum</name>
    <dbReference type="NCBI Taxonomy" id="1945634"/>
    <lineage>
        <taxon>Bacteria</taxon>
        <taxon>Bacillati</taxon>
        <taxon>Bacillota</taxon>
        <taxon>Clostridia</taxon>
        <taxon>Eubacteriales</taxon>
        <taxon>Butyricicoccaceae</taxon>
        <taxon>Butyricicoccus</taxon>
    </lineage>
</organism>
<dbReference type="NCBIfam" id="TIGR00663">
    <property type="entry name" value="dnan"/>
    <property type="match status" value="1"/>
</dbReference>
<keyword evidence="7 10" id="KW-0235">DNA replication</keyword>
<dbReference type="Pfam" id="PF02768">
    <property type="entry name" value="DNA_pol3_beta_3"/>
    <property type="match status" value="1"/>
</dbReference>
<dbReference type="Proteomes" id="UP000194903">
    <property type="component" value="Unassembled WGS sequence"/>
</dbReference>
<gene>
    <name evidence="14" type="ORF">CBW42_08000</name>
</gene>
<keyword evidence="9" id="KW-0238">DNA-binding</keyword>
<comment type="function">
    <text evidence="10">Confers DNA tethering and processivity to DNA polymerases and other proteins. Acts as a clamp, forming a ring around DNA (a reaction catalyzed by the clamp-loading complex) which diffuses in an ATP-independent manner freely and bidirectionally along dsDNA. Initially characterized for its ability to contact the catalytic subunit of DNA polymerase III (Pol III), a complex, multichain enzyme responsible for most of the replicative synthesis in bacteria; Pol III exhibits 3'-5' exonuclease proofreading activity. The beta chain is required for initiation of replication as well as for processivity of DNA replication.</text>
</comment>
<dbReference type="RefSeq" id="WP_087019630.1">
    <property type="nucleotide sequence ID" value="NZ_NHOC01000005.1"/>
</dbReference>
<evidence type="ECO:0000256" key="1">
    <source>
        <dbReference type="ARBA" id="ARBA00004496"/>
    </source>
</evidence>
<dbReference type="PANTHER" id="PTHR30478">
    <property type="entry name" value="DNA POLYMERASE III SUBUNIT BETA"/>
    <property type="match status" value="1"/>
</dbReference>
<evidence type="ECO:0000256" key="4">
    <source>
        <dbReference type="ARBA" id="ARBA00022490"/>
    </source>
</evidence>
<name>A0A252F4Q3_9FIRM</name>
<keyword evidence="6 10" id="KW-0548">Nucleotidyltransferase</keyword>
<evidence type="ECO:0000259" key="13">
    <source>
        <dbReference type="Pfam" id="PF02768"/>
    </source>
</evidence>
<dbReference type="Gene3D" id="3.10.150.10">
    <property type="entry name" value="DNA Polymerase III, subunit A, domain 2"/>
    <property type="match status" value="1"/>
</dbReference>
<dbReference type="PIRSF" id="PIRSF000804">
    <property type="entry name" value="DNA_pol_III_b"/>
    <property type="match status" value="1"/>
</dbReference>
<evidence type="ECO:0000256" key="5">
    <source>
        <dbReference type="ARBA" id="ARBA00022679"/>
    </source>
</evidence>
<keyword evidence="15" id="KW-1185">Reference proteome</keyword>
<evidence type="ECO:0000256" key="9">
    <source>
        <dbReference type="ARBA" id="ARBA00023125"/>
    </source>
</evidence>
<dbReference type="PANTHER" id="PTHR30478:SF0">
    <property type="entry name" value="BETA SLIDING CLAMP"/>
    <property type="match status" value="1"/>
</dbReference>
<dbReference type="CDD" id="cd00140">
    <property type="entry name" value="beta_clamp"/>
    <property type="match status" value="1"/>
</dbReference>
<dbReference type="InterPro" id="IPR046938">
    <property type="entry name" value="DNA_clamp_sf"/>
</dbReference>
<protein>
    <recommendedName>
        <fullName evidence="3 10">Beta sliding clamp</fullName>
    </recommendedName>
</protein>
<evidence type="ECO:0000256" key="3">
    <source>
        <dbReference type="ARBA" id="ARBA00021035"/>
    </source>
</evidence>
<evidence type="ECO:0000313" key="15">
    <source>
        <dbReference type="Proteomes" id="UP000194903"/>
    </source>
</evidence>
<evidence type="ECO:0000256" key="10">
    <source>
        <dbReference type="PIRNR" id="PIRNR000804"/>
    </source>
</evidence>
<dbReference type="Pfam" id="PF02767">
    <property type="entry name" value="DNA_pol3_beta_2"/>
    <property type="match status" value="1"/>
</dbReference>
<keyword evidence="4 10" id="KW-0963">Cytoplasm</keyword>
<dbReference type="GO" id="GO:0003677">
    <property type="term" value="F:DNA binding"/>
    <property type="evidence" value="ECO:0007669"/>
    <property type="project" value="UniProtKB-UniRule"/>
</dbReference>
<dbReference type="Pfam" id="PF00712">
    <property type="entry name" value="DNA_pol3_beta"/>
    <property type="match status" value="1"/>
</dbReference>
<evidence type="ECO:0000259" key="12">
    <source>
        <dbReference type="Pfam" id="PF02767"/>
    </source>
</evidence>
<evidence type="ECO:0000256" key="7">
    <source>
        <dbReference type="ARBA" id="ARBA00022705"/>
    </source>
</evidence>
<dbReference type="InterPro" id="IPR022637">
    <property type="entry name" value="DNA_polIII_beta_cen"/>
</dbReference>
<dbReference type="GO" id="GO:0005737">
    <property type="term" value="C:cytoplasm"/>
    <property type="evidence" value="ECO:0007669"/>
    <property type="project" value="UniProtKB-SubCell"/>
</dbReference>
<comment type="subcellular location">
    <subcellularLocation>
        <location evidence="1 10">Cytoplasm</location>
    </subcellularLocation>
</comment>
<keyword evidence="8 10" id="KW-0239">DNA-directed DNA polymerase</keyword>
<dbReference type="Gene3D" id="3.70.10.10">
    <property type="match status" value="1"/>
</dbReference>
<evidence type="ECO:0000256" key="6">
    <source>
        <dbReference type="ARBA" id="ARBA00022695"/>
    </source>
</evidence>
<dbReference type="InterPro" id="IPR022634">
    <property type="entry name" value="DNA_polIII_beta_N"/>
</dbReference>